<keyword evidence="2" id="KW-1185">Reference proteome</keyword>
<sequence length="129" mass="14943">MLASEGKCMLENQIETNNFSNFPKSLNPLNTLLAFKNDTTSIKPLHSRRPAITLKPYFDVNVNKVSPRPRRVDLGRRSRDCPILPLGRLRSYAHTRPTYVKSETYDTAVLLSVRTRLTRPPTRLDHRRR</sequence>
<evidence type="ECO:0000313" key="1">
    <source>
        <dbReference type="EMBL" id="GBP80469.1"/>
    </source>
</evidence>
<dbReference type="EMBL" id="BGZK01001464">
    <property type="protein sequence ID" value="GBP80469.1"/>
    <property type="molecule type" value="Genomic_DNA"/>
</dbReference>
<comment type="caution">
    <text evidence="1">The sequence shown here is derived from an EMBL/GenBank/DDBJ whole genome shotgun (WGS) entry which is preliminary data.</text>
</comment>
<gene>
    <name evidence="1" type="ORF">EVAR_12673_1</name>
</gene>
<name>A0A4C1Z0T5_EUMVA</name>
<accession>A0A4C1Z0T5</accession>
<reference evidence="1 2" key="1">
    <citation type="journal article" date="2019" name="Commun. Biol.">
        <title>The bagworm genome reveals a unique fibroin gene that provides high tensile strength.</title>
        <authorList>
            <person name="Kono N."/>
            <person name="Nakamura H."/>
            <person name="Ohtoshi R."/>
            <person name="Tomita M."/>
            <person name="Numata K."/>
            <person name="Arakawa K."/>
        </authorList>
    </citation>
    <scope>NUCLEOTIDE SEQUENCE [LARGE SCALE GENOMIC DNA]</scope>
</reference>
<proteinExistence type="predicted"/>
<dbReference type="Proteomes" id="UP000299102">
    <property type="component" value="Unassembled WGS sequence"/>
</dbReference>
<organism evidence="1 2">
    <name type="scientific">Eumeta variegata</name>
    <name type="common">Bagworm moth</name>
    <name type="synonym">Eumeta japonica</name>
    <dbReference type="NCBI Taxonomy" id="151549"/>
    <lineage>
        <taxon>Eukaryota</taxon>
        <taxon>Metazoa</taxon>
        <taxon>Ecdysozoa</taxon>
        <taxon>Arthropoda</taxon>
        <taxon>Hexapoda</taxon>
        <taxon>Insecta</taxon>
        <taxon>Pterygota</taxon>
        <taxon>Neoptera</taxon>
        <taxon>Endopterygota</taxon>
        <taxon>Lepidoptera</taxon>
        <taxon>Glossata</taxon>
        <taxon>Ditrysia</taxon>
        <taxon>Tineoidea</taxon>
        <taxon>Psychidae</taxon>
        <taxon>Oiketicinae</taxon>
        <taxon>Eumeta</taxon>
    </lineage>
</organism>
<evidence type="ECO:0000313" key="2">
    <source>
        <dbReference type="Proteomes" id="UP000299102"/>
    </source>
</evidence>
<protein>
    <submittedName>
        <fullName evidence="1">Uncharacterized protein</fullName>
    </submittedName>
</protein>
<dbReference type="AlphaFoldDB" id="A0A4C1Z0T5"/>